<dbReference type="PRINTS" id="PR00420">
    <property type="entry name" value="RNGMNOXGNASE"/>
</dbReference>
<sequence length="400" mass="44314">MHVVIVGSGPSGLVLSLLLSKAGIKVTLLDAGSTVDDRPRAAHYAPSAIRVLREAGVLDDVRKEGFIPRDFTWRKRDGSKVASIMDTVESRGPDGLTVLPLNMLGQVLLAHAMKKANIEIKWNHTVTSVGQDDTSVWAEAKLKDGTVVKTTGDYLCGCDGANSEVRKSLFGDVFEGKTWDAQIVATNVYYPLHDFGFSDINNIIHPEDYYMAAIISKDGMWRVSYGEDPSFTIEQVRANQPIKFERMLPGNPKPSDYKITNVGPYRIHQRCAESFRVGKITLAADAAHLVNPFGGMGLTGGIVDVGGLAECLIGIEKGLANDDILDKYSEIRIQKWKDYINPISSDNFLRVSATDPENPFEKDELLRLVKSMEDDETGEIKKSFDESVYDICHDFKQYYN</sequence>
<feature type="domain" description="FAD-binding" evidence="5">
    <location>
        <begin position="2"/>
        <end position="334"/>
    </location>
</feature>
<dbReference type="SUPFAM" id="SSF51905">
    <property type="entry name" value="FAD/NAD(P)-binding domain"/>
    <property type="match status" value="1"/>
</dbReference>
<evidence type="ECO:0000256" key="1">
    <source>
        <dbReference type="ARBA" id="ARBA00001974"/>
    </source>
</evidence>
<dbReference type="PANTHER" id="PTHR43004">
    <property type="entry name" value="TRK SYSTEM POTASSIUM UPTAKE PROTEIN"/>
    <property type="match status" value="1"/>
</dbReference>
<keyword evidence="6" id="KW-0503">Monooxygenase</keyword>
<dbReference type="GO" id="GO:0071949">
    <property type="term" value="F:FAD binding"/>
    <property type="evidence" value="ECO:0007669"/>
    <property type="project" value="InterPro"/>
</dbReference>
<evidence type="ECO:0000313" key="6">
    <source>
        <dbReference type="EMBL" id="KAG9233645.1"/>
    </source>
</evidence>
<evidence type="ECO:0000259" key="5">
    <source>
        <dbReference type="Pfam" id="PF01494"/>
    </source>
</evidence>
<dbReference type="OrthoDB" id="10016252at2759"/>
<name>A0A9P7YID3_9HELO</name>
<dbReference type="InterPro" id="IPR002938">
    <property type="entry name" value="FAD-bd"/>
</dbReference>
<dbReference type="Proteomes" id="UP000824998">
    <property type="component" value="Unassembled WGS sequence"/>
</dbReference>
<dbReference type="EMBL" id="MU251491">
    <property type="protein sequence ID" value="KAG9233645.1"/>
    <property type="molecule type" value="Genomic_DNA"/>
</dbReference>
<reference evidence="6" key="1">
    <citation type="journal article" date="2021" name="IMA Fungus">
        <title>Genomic characterization of three marine fungi, including Emericellopsis atlantica sp. nov. with signatures of a generalist lifestyle and marine biomass degradation.</title>
        <authorList>
            <person name="Hagestad O.C."/>
            <person name="Hou L."/>
            <person name="Andersen J.H."/>
            <person name="Hansen E.H."/>
            <person name="Altermark B."/>
            <person name="Li C."/>
            <person name="Kuhnert E."/>
            <person name="Cox R.J."/>
            <person name="Crous P.W."/>
            <person name="Spatafora J.W."/>
            <person name="Lail K."/>
            <person name="Amirebrahimi M."/>
            <person name="Lipzen A."/>
            <person name="Pangilinan J."/>
            <person name="Andreopoulos W."/>
            <person name="Hayes R.D."/>
            <person name="Ng V."/>
            <person name="Grigoriev I.V."/>
            <person name="Jackson S.A."/>
            <person name="Sutton T.D.S."/>
            <person name="Dobson A.D.W."/>
            <person name="Rama T."/>
        </authorList>
    </citation>
    <scope>NUCLEOTIDE SEQUENCE</scope>
    <source>
        <strain evidence="6">TRa018bII</strain>
    </source>
</reference>
<dbReference type="AlphaFoldDB" id="A0A9P7YID3"/>
<keyword evidence="2" id="KW-0285">Flavoprotein</keyword>
<proteinExistence type="predicted"/>
<dbReference type="Pfam" id="PF01494">
    <property type="entry name" value="FAD_binding_3"/>
    <property type="match status" value="1"/>
</dbReference>
<dbReference type="Gene3D" id="3.30.70.2450">
    <property type="match status" value="1"/>
</dbReference>
<dbReference type="InterPro" id="IPR050641">
    <property type="entry name" value="RIFMO-like"/>
</dbReference>
<organism evidence="6 7">
    <name type="scientific">Amylocarpus encephaloides</name>
    <dbReference type="NCBI Taxonomy" id="45428"/>
    <lineage>
        <taxon>Eukaryota</taxon>
        <taxon>Fungi</taxon>
        <taxon>Dikarya</taxon>
        <taxon>Ascomycota</taxon>
        <taxon>Pezizomycotina</taxon>
        <taxon>Leotiomycetes</taxon>
        <taxon>Helotiales</taxon>
        <taxon>Helotiales incertae sedis</taxon>
        <taxon>Amylocarpus</taxon>
    </lineage>
</organism>
<comment type="cofactor">
    <cofactor evidence="1">
        <name>FAD</name>
        <dbReference type="ChEBI" id="CHEBI:57692"/>
    </cofactor>
</comment>
<gene>
    <name evidence="6" type="ORF">BJ875DRAFT_402639</name>
</gene>
<comment type="caution">
    <text evidence="6">The sequence shown here is derived from an EMBL/GenBank/DDBJ whole genome shotgun (WGS) entry which is preliminary data.</text>
</comment>
<protein>
    <submittedName>
        <fullName evidence="6">Monooxygenase</fullName>
    </submittedName>
</protein>
<evidence type="ECO:0000256" key="4">
    <source>
        <dbReference type="ARBA" id="ARBA00023002"/>
    </source>
</evidence>
<dbReference type="Gene3D" id="3.50.50.60">
    <property type="entry name" value="FAD/NAD(P)-binding domain"/>
    <property type="match status" value="1"/>
</dbReference>
<keyword evidence="3" id="KW-0274">FAD</keyword>
<dbReference type="GO" id="GO:0016709">
    <property type="term" value="F:oxidoreductase activity, acting on paired donors, with incorporation or reduction of molecular oxygen, NAD(P)H as one donor, and incorporation of one atom of oxygen"/>
    <property type="evidence" value="ECO:0007669"/>
    <property type="project" value="UniProtKB-ARBA"/>
</dbReference>
<dbReference type="InterPro" id="IPR036188">
    <property type="entry name" value="FAD/NAD-bd_sf"/>
</dbReference>
<keyword evidence="4" id="KW-0560">Oxidoreductase</keyword>
<dbReference type="PANTHER" id="PTHR43004:SF19">
    <property type="entry name" value="BINDING MONOOXYGENASE, PUTATIVE (JCVI)-RELATED"/>
    <property type="match status" value="1"/>
</dbReference>
<keyword evidence="7" id="KW-1185">Reference proteome</keyword>
<accession>A0A9P7YID3</accession>
<evidence type="ECO:0000256" key="2">
    <source>
        <dbReference type="ARBA" id="ARBA00022630"/>
    </source>
</evidence>
<evidence type="ECO:0000313" key="7">
    <source>
        <dbReference type="Proteomes" id="UP000824998"/>
    </source>
</evidence>
<evidence type="ECO:0000256" key="3">
    <source>
        <dbReference type="ARBA" id="ARBA00022827"/>
    </source>
</evidence>